<keyword evidence="3" id="KW-1185">Reference proteome</keyword>
<evidence type="ECO:0000256" key="1">
    <source>
        <dbReference type="SAM" id="MobiDB-lite"/>
    </source>
</evidence>
<gene>
    <name evidence="2" type="ORF">EYF80_051957</name>
</gene>
<evidence type="ECO:0000313" key="3">
    <source>
        <dbReference type="Proteomes" id="UP000314294"/>
    </source>
</evidence>
<comment type="caution">
    <text evidence="2">The sequence shown here is derived from an EMBL/GenBank/DDBJ whole genome shotgun (WGS) entry which is preliminary data.</text>
</comment>
<dbReference type="Proteomes" id="UP000314294">
    <property type="component" value="Unassembled WGS sequence"/>
</dbReference>
<evidence type="ECO:0000313" key="2">
    <source>
        <dbReference type="EMBL" id="TNN37874.1"/>
    </source>
</evidence>
<sequence length="91" mass="10674">MEGTKDTTVFRKTPVIKEKHKSINEVVCGRGDEEQEEQEEQEETRRRGHEDTRTQAAWTSKDSYCDHSSKRDNLFLIWRTLRAAVLVLHNS</sequence>
<dbReference type="AlphaFoldDB" id="A0A4Z2FAN8"/>
<proteinExistence type="predicted"/>
<feature type="region of interest" description="Disordered" evidence="1">
    <location>
        <begin position="21"/>
        <end position="67"/>
    </location>
</feature>
<name>A0A4Z2FAN8_9TELE</name>
<accession>A0A4Z2FAN8</accession>
<feature type="compositionally biased region" description="Basic and acidic residues" evidence="1">
    <location>
        <begin position="43"/>
        <end position="53"/>
    </location>
</feature>
<organism evidence="2 3">
    <name type="scientific">Liparis tanakae</name>
    <name type="common">Tanaka's snailfish</name>
    <dbReference type="NCBI Taxonomy" id="230148"/>
    <lineage>
        <taxon>Eukaryota</taxon>
        <taxon>Metazoa</taxon>
        <taxon>Chordata</taxon>
        <taxon>Craniata</taxon>
        <taxon>Vertebrata</taxon>
        <taxon>Euteleostomi</taxon>
        <taxon>Actinopterygii</taxon>
        <taxon>Neopterygii</taxon>
        <taxon>Teleostei</taxon>
        <taxon>Neoteleostei</taxon>
        <taxon>Acanthomorphata</taxon>
        <taxon>Eupercaria</taxon>
        <taxon>Perciformes</taxon>
        <taxon>Cottioidei</taxon>
        <taxon>Cottales</taxon>
        <taxon>Liparidae</taxon>
        <taxon>Liparis</taxon>
    </lineage>
</organism>
<protein>
    <submittedName>
        <fullName evidence="2">Uncharacterized protein</fullName>
    </submittedName>
</protein>
<dbReference type="EMBL" id="SRLO01001430">
    <property type="protein sequence ID" value="TNN37874.1"/>
    <property type="molecule type" value="Genomic_DNA"/>
</dbReference>
<reference evidence="2 3" key="1">
    <citation type="submission" date="2019-03" db="EMBL/GenBank/DDBJ databases">
        <title>First draft genome of Liparis tanakae, snailfish: a comprehensive survey of snailfish specific genes.</title>
        <authorList>
            <person name="Kim W."/>
            <person name="Song I."/>
            <person name="Jeong J.-H."/>
            <person name="Kim D."/>
            <person name="Kim S."/>
            <person name="Ryu S."/>
            <person name="Song J.Y."/>
            <person name="Lee S.K."/>
        </authorList>
    </citation>
    <scope>NUCLEOTIDE SEQUENCE [LARGE SCALE GENOMIC DNA]</scope>
    <source>
        <tissue evidence="2">Muscle</tissue>
    </source>
</reference>
<feature type="compositionally biased region" description="Acidic residues" evidence="1">
    <location>
        <begin position="33"/>
        <end position="42"/>
    </location>
</feature>